<gene>
    <name evidence="7" type="ORF">RM779_02030</name>
</gene>
<evidence type="ECO:0000256" key="5">
    <source>
        <dbReference type="SAM" id="MobiDB-lite"/>
    </source>
</evidence>
<dbReference type="SUPFAM" id="SSF57716">
    <property type="entry name" value="Glucocorticoid receptor-like (DNA-binding domain)"/>
    <property type="match status" value="1"/>
</dbReference>
<accession>A0ABU2RXB0</accession>
<reference evidence="8" key="1">
    <citation type="submission" date="2023-07" db="EMBL/GenBank/DDBJ databases">
        <title>30 novel species of actinomycetes from the DSMZ collection.</title>
        <authorList>
            <person name="Nouioui I."/>
        </authorList>
    </citation>
    <scope>NUCLEOTIDE SEQUENCE [LARGE SCALE GENOMIC DNA]</scope>
    <source>
        <strain evidence="8">DSM 41886</strain>
    </source>
</reference>
<evidence type="ECO:0000256" key="4">
    <source>
        <dbReference type="PROSITE-ProRule" id="PRU00510"/>
    </source>
</evidence>
<feature type="zinc finger region" description="dksA C4-type" evidence="4">
    <location>
        <begin position="86"/>
        <end position="110"/>
    </location>
</feature>
<sequence>MAEGTTFAMSPETSRPAAEPAGAQDARQRLEDERDTRLAQLRALDSAADGADADHLVGPQRSAVQRALQDIEAAFTRLDSGTYGTCQGCAAPIPAARLDILPHARYCVPCQQRAG</sequence>
<keyword evidence="3" id="KW-0862">Zinc</keyword>
<dbReference type="PANTHER" id="PTHR33823">
    <property type="entry name" value="RNA POLYMERASE-BINDING TRANSCRIPTION FACTOR DKSA-RELATED"/>
    <property type="match status" value="1"/>
</dbReference>
<dbReference type="Gene3D" id="1.20.120.910">
    <property type="entry name" value="DksA, coiled-coil domain"/>
    <property type="match status" value="1"/>
</dbReference>
<feature type="domain" description="Zinc finger DksA/TraR C4-type" evidence="6">
    <location>
        <begin position="81"/>
        <end position="113"/>
    </location>
</feature>
<dbReference type="Proteomes" id="UP001183615">
    <property type="component" value="Unassembled WGS sequence"/>
</dbReference>
<dbReference type="PROSITE" id="PS51128">
    <property type="entry name" value="ZF_DKSA_2"/>
    <property type="match status" value="1"/>
</dbReference>
<evidence type="ECO:0000256" key="1">
    <source>
        <dbReference type="ARBA" id="ARBA00022723"/>
    </source>
</evidence>
<dbReference type="EMBL" id="JAVREV010000001">
    <property type="protein sequence ID" value="MDT0441381.1"/>
    <property type="molecule type" value="Genomic_DNA"/>
</dbReference>
<evidence type="ECO:0000256" key="3">
    <source>
        <dbReference type="ARBA" id="ARBA00022833"/>
    </source>
</evidence>
<proteinExistence type="predicted"/>
<dbReference type="Pfam" id="PF01258">
    <property type="entry name" value="zf-dskA_traR"/>
    <property type="match status" value="1"/>
</dbReference>
<keyword evidence="8" id="KW-1185">Reference proteome</keyword>
<dbReference type="RefSeq" id="WP_311615101.1">
    <property type="nucleotide sequence ID" value="NZ_JAVREV010000001.1"/>
</dbReference>
<dbReference type="InterPro" id="IPR000962">
    <property type="entry name" value="Znf_DskA_TraR"/>
</dbReference>
<feature type="region of interest" description="Disordered" evidence="5">
    <location>
        <begin position="1"/>
        <end position="34"/>
    </location>
</feature>
<keyword evidence="1" id="KW-0479">Metal-binding</keyword>
<keyword evidence="2" id="KW-0863">Zinc-finger</keyword>
<evidence type="ECO:0000259" key="6">
    <source>
        <dbReference type="Pfam" id="PF01258"/>
    </source>
</evidence>
<name>A0ABU2RXB0_9ACTN</name>
<evidence type="ECO:0000256" key="2">
    <source>
        <dbReference type="ARBA" id="ARBA00022771"/>
    </source>
</evidence>
<evidence type="ECO:0000313" key="8">
    <source>
        <dbReference type="Proteomes" id="UP001183615"/>
    </source>
</evidence>
<protein>
    <submittedName>
        <fullName evidence="7">TraR/DksA C4-type zinc finger protein</fullName>
    </submittedName>
</protein>
<comment type="caution">
    <text evidence="7">The sequence shown here is derived from an EMBL/GenBank/DDBJ whole genome shotgun (WGS) entry which is preliminary data.</text>
</comment>
<evidence type="ECO:0000313" key="7">
    <source>
        <dbReference type="EMBL" id="MDT0441381.1"/>
    </source>
</evidence>
<dbReference type="PANTHER" id="PTHR33823:SF4">
    <property type="entry name" value="GENERAL STRESS PROTEIN 16O"/>
    <property type="match status" value="1"/>
</dbReference>
<organism evidence="7 8">
    <name type="scientific">Streptomyces johnsoniae</name>
    <dbReference type="NCBI Taxonomy" id="3075532"/>
    <lineage>
        <taxon>Bacteria</taxon>
        <taxon>Bacillati</taxon>
        <taxon>Actinomycetota</taxon>
        <taxon>Actinomycetes</taxon>
        <taxon>Kitasatosporales</taxon>
        <taxon>Streptomycetaceae</taxon>
        <taxon>Streptomyces</taxon>
    </lineage>
</organism>